<evidence type="ECO:0000256" key="1">
    <source>
        <dbReference type="ARBA" id="ARBA00005437"/>
    </source>
</evidence>
<dbReference type="InterPro" id="IPR025659">
    <property type="entry name" value="Tubby-like_C"/>
</dbReference>
<gene>
    <name evidence="3" type="ORF">RJT34_17416</name>
</gene>
<sequence>MIHTISTMGKVHPQTLDSSSTSNFTSKQEIFTLWMKSLVLNGKGCTVFDSNGQIAYRVDNYNCSYRDEVQLMDQNGDVLFTILKRQYKLSRFWDGYRFPATRNDHKGPCFRVSKTHKISRGGSTCEVELGLDKNQPYTHKIESSICKSACKISDEFGVLVAELRRKKSRCGVDLGEDVFTVVVEPNIDLSLVMGLFVAYSLINCKMISYGRLHVVRKLPLTVLTRMHRRRFLSWSWLPLT</sequence>
<protein>
    <recommendedName>
        <fullName evidence="5">Protein LURP-one-related 11</fullName>
    </recommendedName>
</protein>
<evidence type="ECO:0000313" key="4">
    <source>
        <dbReference type="Proteomes" id="UP001359559"/>
    </source>
</evidence>
<dbReference type="Pfam" id="PF04525">
    <property type="entry name" value="LOR"/>
    <property type="match status" value="1"/>
</dbReference>
<dbReference type="Gene3D" id="2.40.160.200">
    <property type="entry name" value="LURP1-related"/>
    <property type="match status" value="1"/>
</dbReference>
<name>A0AAN9PEU2_CLITE</name>
<reference evidence="3 4" key="1">
    <citation type="submission" date="2024-01" db="EMBL/GenBank/DDBJ databases">
        <title>The genomes of 5 underutilized Papilionoideae crops provide insights into root nodulation and disease resistance.</title>
        <authorList>
            <person name="Yuan L."/>
        </authorList>
    </citation>
    <scope>NUCLEOTIDE SEQUENCE [LARGE SCALE GENOMIC DNA]</scope>
    <source>
        <strain evidence="3">LY-2023</strain>
        <tissue evidence="3">Leaf</tissue>
    </source>
</reference>
<dbReference type="SUPFAM" id="SSF54518">
    <property type="entry name" value="Tubby C-terminal domain-like"/>
    <property type="match status" value="1"/>
</dbReference>
<dbReference type="AlphaFoldDB" id="A0AAN9PEU2"/>
<dbReference type="PANTHER" id="PTHR31087">
    <property type="match status" value="1"/>
</dbReference>
<proteinExistence type="inferred from homology"/>
<dbReference type="EMBL" id="JAYKXN010000004">
    <property type="protein sequence ID" value="KAK7294527.1"/>
    <property type="molecule type" value="Genomic_DNA"/>
</dbReference>
<accession>A0AAN9PEU2</accession>
<feature type="region of interest" description="Disordered" evidence="2">
    <location>
        <begin position="1"/>
        <end position="22"/>
    </location>
</feature>
<evidence type="ECO:0000313" key="3">
    <source>
        <dbReference type="EMBL" id="KAK7294527.1"/>
    </source>
</evidence>
<dbReference type="InterPro" id="IPR007612">
    <property type="entry name" value="LOR"/>
</dbReference>
<organism evidence="3 4">
    <name type="scientific">Clitoria ternatea</name>
    <name type="common">Butterfly pea</name>
    <dbReference type="NCBI Taxonomy" id="43366"/>
    <lineage>
        <taxon>Eukaryota</taxon>
        <taxon>Viridiplantae</taxon>
        <taxon>Streptophyta</taxon>
        <taxon>Embryophyta</taxon>
        <taxon>Tracheophyta</taxon>
        <taxon>Spermatophyta</taxon>
        <taxon>Magnoliopsida</taxon>
        <taxon>eudicotyledons</taxon>
        <taxon>Gunneridae</taxon>
        <taxon>Pentapetalae</taxon>
        <taxon>rosids</taxon>
        <taxon>fabids</taxon>
        <taxon>Fabales</taxon>
        <taxon>Fabaceae</taxon>
        <taxon>Papilionoideae</taxon>
        <taxon>50 kb inversion clade</taxon>
        <taxon>NPAAA clade</taxon>
        <taxon>indigoferoid/millettioid clade</taxon>
        <taxon>Phaseoleae</taxon>
        <taxon>Clitoria</taxon>
    </lineage>
</organism>
<keyword evidence="4" id="KW-1185">Reference proteome</keyword>
<evidence type="ECO:0008006" key="5">
    <source>
        <dbReference type="Google" id="ProtNLM"/>
    </source>
</evidence>
<comment type="similarity">
    <text evidence="1">Belongs to the LOR family.</text>
</comment>
<dbReference type="Proteomes" id="UP001359559">
    <property type="component" value="Unassembled WGS sequence"/>
</dbReference>
<comment type="caution">
    <text evidence="3">The sequence shown here is derived from an EMBL/GenBank/DDBJ whole genome shotgun (WGS) entry which is preliminary data.</text>
</comment>
<dbReference type="PANTHER" id="PTHR31087:SF25">
    <property type="entry name" value="TRANSLATION INITIATION FACTOR 2B FAMILY PROTEIN, PUTATIVE, EXPRESSED-RELATED"/>
    <property type="match status" value="1"/>
</dbReference>
<dbReference type="InterPro" id="IPR038595">
    <property type="entry name" value="LOR_sf"/>
</dbReference>
<evidence type="ECO:0000256" key="2">
    <source>
        <dbReference type="SAM" id="MobiDB-lite"/>
    </source>
</evidence>